<name>A0A7W1WSG4_9BACL</name>
<protein>
    <submittedName>
        <fullName evidence="1">Nucleotidyltransferase domain-containing protein</fullName>
    </submittedName>
</protein>
<dbReference type="PANTHER" id="PTHR34817:SF2">
    <property type="entry name" value="NUCLEOTIDYLTRANSFERASE"/>
    <property type="match status" value="1"/>
</dbReference>
<proteinExistence type="predicted"/>
<keyword evidence="2" id="KW-1185">Reference proteome</keyword>
<dbReference type="GO" id="GO:0016740">
    <property type="term" value="F:transferase activity"/>
    <property type="evidence" value="ECO:0007669"/>
    <property type="project" value="UniProtKB-KW"/>
</dbReference>
<dbReference type="PANTHER" id="PTHR34817">
    <property type="entry name" value="NUCLEOTIDYLTRANSFERASE"/>
    <property type="match status" value="1"/>
</dbReference>
<dbReference type="AlphaFoldDB" id="A0A7W1WSG4"/>
<dbReference type="Proteomes" id="UP000535491">
    <property type="component" value="Unassembled WGS sequence"/>
</dbReference>
<sequence length="275" mass="32461">MEFIKHKRGIIEMLDQQSQILEELKKIENEEQVRILYACESGSRAWGFPSKDSDYDVRFLYIRPIEWYLSIFEKRDVIERPIHDLLDINGWDLRKALNLFRKSNPPLLEWLQSPIQYYEHGSVPGQLRELLSSAFSPKSCMYHYLNMAKGNFREYLQGEQVKIKKYFYVLRPILGCMWIEKSHTMPPMEFEQLVDELLPANNELRSEITCLLERKKSGDELDLEAKINAINNFIHEKIGHFEKTAKHLPGSEQKLDLPLDELFRAALSEGWNKKI</sequence>
<dbReference type="Pfam" id="PF10127">
    <property type="entry name" value="RlaP"/>
    <property type="match status" value="1"/>
</dbReference>
<accession>A0A7W1WSG4</accession>
<gene>
    <name evidence="1" type="ORF">H1191_12810</name>
</gene>
<evidence type="ECO:0000313" key="1">
    <source>
        <dbReference type="EMBL" id="MBA4495187.1"/>
    </source>
</evidence>
<keyword evidence="1" id="KW-0808">Transferase</keyword>
<dbReference type="EMBL" id="JACEIQ010000013">
    <property type="protein sequence ID" value="MBA4495187.1"/>
    <property type="molecule type" value="Genomic_DNA"/>
</dbReference>
<dbReference type="InterPro" id="IPR018775">
    <property type="entry name" value="RlaP"/>
</dbReference>
<comment type="caution">
    <text evidence="1">The sequence shown here is derived from an EMBL/GenBank/DDBJ whole genome shotgun (WGS) entry which is preliminary data.</text>
</comment>
<evidence type="ECO:0000313" key="2">
    <source>
        <dbReference type="Proteomes" id="UP000535491"/>
    </source>
</evidence>
<reference evidence="1 2" key="1">
    <citation type="submission" date="2020-07" db="EMBL/GenBank/DDBJ databases">
        <authorList>
            <person name="Feng H."/>
        </authorList>
    </citation>
    <scope>NUCLEOTIDE SEQUENCE [LARGE SCALE GENOMIC DNA]</scope>
    <source>
        <strain evidence="2">s-10</strain>
    </source>
</reference>
<organism evidence="1 2">
    <name type="scientific">Paenactinomyces guangxiensis</name>
    <dbReference type="NCBI Taxonomy" id="1490290"/>
    <lineage>
        <taxon>Bacteria</taxon>
        <taxon>Bacillati</taxon>
        <taxon>Bacillota</taxon>
        <taxon>Bacilli</taxon>
        <taxon>Bacillales</taxon>
        <taxon>Thermoactinomycetaceae</taxon>
        <taxon>Paenactinomyces</taxon>
    </lineage>
</organism>